<evidence type="ECO:0000259" key="2">
    <source>
        <dbReference type="PROSITE" id="PS51782"/>
    </source>
</evidence>
<dbReference type="InterPro" id="IPR018392">
    <property type="entry name" value="LysM"/>
</dbReference>
<sequence>MRKEICIGYAKEDCATTYIVKSNDSCDDIASAHGLNSTILYLNNPQINQDCSNIYIGEVLCTSKQVQVPPAPGAGFVPGAVIPVTAEPAKPPKAPAFAPEPAKPAPTPKPTPQAPAPQAPPAPAPPAPSPAASSSSSLASSSAAPAPSAPADEEDDDDLPFCDEL</sequence>
<dbReference type="SUPFAM" id="SSF54106">
    <property type="entry name" value="LysM domain"/>
    <property type="match status" value="1"/>
</dbReference>
<dbReference type="CDD" id="cd00118">
    <property type="entry name" value="LysM"/>
    <property type="match status" value="1"/>
</dbReference>
<evidence type="ECO:0000313" key="3">
    <source>
        <dbReference type="EMBL" id="KAG5651497.1"/>
    </source>
</evidence>
<dbReference type="Proteomes" id="UP000717328">
    <property type="component" value="Unassembled WGS sequence"/>
</dbReference>
<dbReference type="PROSITE" id="PS51782">
    <property type="entry name" value="LYSM"/>
    <property type="match status" value="1"/>
</dbReference>
<dbReference type="Pfam" id="PF01476">
    <property type="entry name" value="LysM"/>
    <property type="match status" value="1"/>
</dbReference>
<organism evidence="3 4">
    <name type="scientific">Sphagnurus paluster</name>
    <dbReference type="NCBI Taxonomy" id="117069"/>
    <lineage>
        <taxon>Eukaryota</taxon>
        <taxon>Fungi</taxon>
        <taxon>Dikarya</taxon>
        <taxon>Basidiomycota</taxon>
        <taxon>Agaricomycotina</taxon>
        <taxon>Agaricomycetes</taxon>
        <taxon>Agaricomycetidae</taxon>
        <taxon>Agaricales</taxon>
        <taxon>Tricholomatineae</taxon>
        <taxon>Lyophyllaceae</taxon>
        <taxon>Sphagnurus</taxon>
    </lineage>
</organism>
<feature type="compositionally biased region" description="Pro residues" evidence="1">
    <location>
        <begin position="101"/>
        <end position="129"/>
    </location>
</feature>
<evidence type="ECO:0000313" key="4">
    <source>
        <dbReference type="Proteomes" id="UP000717328"/>
    </source>
</evidence>
<gene>
    <name evidence="3" type="ORF">H0H81_008469</name>
</gene>
<feature type="compositionally biased region" description="Low complexity" evidence="1">
    <location>
        <begin position="130"/>
        <end position="150"/>
    </location>
</feature>
<name>A0A9P7GIY0_9AGAR</name>
<dbReference type="OrthoDB" id="5985073at2759"/>
<feature type="domain" description="LysM" evidence="2">
    <location>
        <begin position="16"/>
        <end position="62"/>
    </location>
</feature>
<keyword evidence="4" id="KW-1185">Reference proteome</keyword>
<feature type="compositionally biased region" description="Acidic residues" evidence="1">
    <location>
        <begin position="151"/>
        <end position="165"/>
    </location>
</feature>
<dbReference type="EMBL" id="JABCKI010000235">
    <property type="protein sequence ID" value="KAG5651497.1"/>
    <property type="molecule type" value="Genomic_DNA"/>
</dbReference>
<reference evidence="3" key="1">
    <citation type="submission" date="2021-02" db="EMBL/GenBank/DDBJ databases">
        <authorList>
            <person name="Nieuwenhuis M."/>
            <person name="Van De Peppel L.J.J."/>
        </authorList>
    </citation>
    <scope>NUCLEOTIDE SEQUENCE</scope>
    <source>
        <strain evidence="3">D49</strain>
    </source>
</reference>
<accession>A0A9P7GIY0</accession>
<dbReference type="Gene3D" id="3.10.350.10">
    <property type="entry name" value="LysM domain"/>
    <property type="match status" value="1"/>
</dbReference>
<evidence type="ECO:0000256" key="1">
    <source>
        <dbReference type="SAM" id="MobiDB-lite"/>
    </source>
</evidence>
<dbReference type="InterPro" id="IPR036779">
    <property type="entry name" value="LysM_dom_sf"/>
</dbReference>
<feature type="region of interest" description="Disordered" evidence="1">
    <location>
        <begin position="85"/>
        <end position="165"/>
    </location>
</feature>
<dbReference type="AlphaFoldDB" id="A0A9P7GIY0"/>
<proteinExistence type="predicted"/>
<reference evidence="3" key="2">
    <citation type="submission" date="2021-10" db="EMBL/GenBank/DDBJ databases">
        <title>Phylogenomics reveals ancestral predisposition of the termite-cultivated fungus Termitomyces towards a domesticated lifestyle.</title>
        <authorList>
            <person name="Auxier B."/>
            <person name="Grum-Grzhimaylo A."/>
            <person name="Cardenas M.E."/>
            <person name="Lodge J.D."/>
            <person name="Laessoe T."/>
            <person name="Pedersen O."/>
            <person name="Smith M.E."/>
            <person name="Kuyper T.W."/>
            <person name="Franco-Molano E.A."/>
            <person name="Baroni T.J."/>
            <person name="Aanen D.K."/>
        </authorList>
    </citation>
    <scope>NUCLEOTIDE SEQUENCE</scope>
    <source>
        <strain evidence="3">D49</strain>
    </source>
</reference>
<comment type="caution">
    <text evidence="3">The sequence shown here is derived from an EMBL/GenBank/DDBJ whole genome shotgun (WGS) entry which is preliminary data.</text>
</comment>
<protein>
    <recommendedName>
        <fullName evidence="2">LysM domain-containing protein</fullName>
    </recommendedName>
</protein>
<dbReference type="SMART" id="SM00257">
    <property type="entry name" value="LysM"/>
    <property type="match status" value="1"/>
</dbReference>